<protein>
    <recommendedName>
        <fullName evidence="5">NECAP PHear domain-containing protein</fullName>
    </recommendedName>
</protein>
<organism evidence="6 7">
    <name type="scientific">Anolis carolinensis</name>
    <name type="common">Green anole</name>
    <name type="synonym">American chameleon</name>
    <dbReference type="NCBI Taxonomy" id="28377"/>
    <lineage>
        <taxon>Eukaryota</taxon>
        <taxon>Metazoa</taxon>
        <taxon>Chordata</taxon>
        <taxon>Craniata</taxon>
        <taxon>Vertebrata</taxon>
        <taxon>Euteleostomi</taxon>
        <taxon>Lepidosauria</taxon>
        <taxon>Squamata</taxon>
        <taxon>Bifurcata</taxon>
        <taxon>Unidentata</taxon>
        <taxon>Episquamata</taxon>
        <taxon>Toxicofera</taxon>
        <taxon>Iguania</taxon>
        <taxon>Dactyloidae</taxon>
        <taxon>Anolis</taxon>
    </lineage>
</organism>
<evidence type="ECO:0000256" key="1">
    <source>
        <dbReference type="ARBA" id="ARBA00002550"/>
    </source>
</evidence>
<dbReference type="GO" id="GO:0030665">
    <property type="term" value="C:clathrin-coated vesicle membrane"/>
    <property type="evidence" value="ECO:0007669"/>
    <property type="project" value="UniProtKB-SubCell"/>
</dbReference>
<evidence type="ECO:0000256" key="3">
    <source>
        <dbReference type="ARBA" id="ARBA00007736"/>
    </source>
</evidence>
<dbReference type="Gene3D" id="2.30.29.30">
    <property type="entry name" value="Pleckstrin-homology domain (PH domain)/Phosphotyrosine-binding domain (PTB)"/>
    <property type="match status" value="1"/>
</dbReference>
<evidence type="ECO:0000256" key="2">
    <source>
        <dbReference type="ARBA" id="ARBA00004640"/>
    </source>
</evidence>
<evidence type="ECO:0000313" key="6">
    <source>
        <dbReference type="Ensembl" id="ENSACAP00000016252.4"/>
    </source>
</evidence>
<accession>H9GNB5</accession>
<dbReference type="eggNOG" id="KOG2500">
    <property type="taxonomic scope" value="Eukaryota"/>
</dbReference>
<dbReference type="HOGENOM" id="CLU_069884_1_1_1"/>
<dbReference type="InterPro" id="IPR012466">
    <property type="entry name" value="NECAP_PHear"/>
</dbReference>
<evidence type="ECO:0000313" key="7">
    <source>
        <dbReference type="Proteomes" id="UP000001646"/>
    </source>
</evidence>
<comment type="similarity">
    <text evidence="3">Belongs to the NECAP family.</text>
</comment>
<feature type="domain" description="NECAP PHear" evidence="5">
    <location>
        <begin position="7"/>
        <end position="104"/>
    </location>
</feature>
<evidence type="ECO:0000256" key="4">
    <source>
        <dbReference type="SAM" id="MobiDB-lite"/>
    </source>
</evidence>
<dbReference type="STRING" id="28377.ENSACAP00000016252"/>
<name>H9GNB5_ANOCA</name>
<feature type="compositionally biased region" description="Basic and acidic residues" evidence="4">
    <location>
        <begin position="105"/>
        <end position="116"/>
    </location>
</feature>
<evidence type="ECO:0000259" key="5">
    <source>
        <dbReference type="Pfam" id="PF07933"/>
    </source>
</evidence>
<dbReference type="Proteomes" id="UP000001646">
    <property type="component" value="Unplaced"/>
</dbReference>
<dbReference type="PANTHER" id="PTHR12847:SF16">
    <property type="entry name" value="ADAPTIN EAR-BINDING COAT-ASSOCIATED PROTEIN 2"/>
    <property type="match status" value="1"/>
</dbReference>
<sequence length="166" mass="17559">MFILVAGELFAVAPVEEFPSPAVEGVSDSSRYFVIRIEDGNGRRAFIGVGFVDRGDAFDFNVALQDHFKWVKQQGELARQALNPEQGPKLDLGFKEGQTITLSIRGEHCNVKRKEGPSGSRTHSGPPGLLPPPPGAKAGPLPAPLPPPFSSSEALPSAGASQTGKS</sequence>
<comment type="subcellular location">
    <subcellularLocation>
        <location evidence="2">Cytoplasmic vesicle</location>
        <location evidence="2">Clathrin-coated vesicle membrane</location>
    </subcellularLocation>
</comment>
<keyword evidence="7" id="KW-1185">Reference proteome</keyword>
<reference evidence="6" key="1">
    <citation type="submission" date="2009-12" db="EMBL/GenBank/DDBJ databases">
        <title>The Genome Sequence of Anolis carolinensis (Green Anole Lizard).</title>
        <authorList>
            <consortium name="The Genome Sequencing Platform"/>
            <person name="Di Palma F."/>
            <person name="Alfoldi J."/>
            <person name="Heiman D."/>
            <person name="Young S."/>
            <person name="Grabherr M."/>
            <person name="Johnson J."/>
            <person name="Lander E.S."/>
            <person name="Lindblad-Toh K."/>
        </authorList>
    </citation>
    <scope>NUCLEOTIDE SEQUENCE [LARGE SCALE GENOMIC DNA]</scope>
    <source>
        <strain evidence="6">JBL SC #1</strain>
    </source>
</reference>
<comment type="function">
    <text evidence="1">Involved in endocytosis.</text>
</comment>
<dbReference type="PANTHER" id="PTHR12847">
    <property type="entry name" value="ATP-BINDING CASSETTE ABC TRANSPORTER-RELATED"/>
    <property type="match status" value="1"/>
</dbReference>
<proteinExistence type="inferred from homology"/>
<dbReference type="Bgee" id="ENSACAG00000016517">
    <property type="expression patterns" value="Expressed in lung and 10 other cell types or tissues"/>
</dbReference>
<reference evidence="6" key="3">
    <citation type="submission" date="2025-09" db="UniProtKB">
        <authorList>
            <consortium name="Ensembl"/>
        </authorList>
    </citation>
    <scope>IDENTIFICATION</scope>
</reference>
<dbReference type="InParanoid" id="H9GNB5"/>
<reference evidence="6" key="2">
    <citation type="submission" date="2025-08" db="UniProtKB">
        <authorList>
            <consortium name="Ensembl"/>
        </authorList>
    </citation>
    <scope>IDENTIFICATION</scope>
</reference>
<dbReference type="SUPFAM" id="SSF50729">
    <property type="entry name" value="PH domain-like"/>
    <property type="match status" value="1"/>
</dbReference>
<dbReference type="InterPro" id="IPR011993">
    <property type="entry name" value="PH-like_dom_sf"/>
</dbReference>
<dbReference type="Pfam" id="PF07933">
    <property type="entry name" value="DUF1681"/>
    <property type="match status" value="1"/>
</dbReference>
<dbReference type="Ensembl" id="ENSACAT00000016575.4">
    <property type="protein sequence ID" value="ENSACAP00000016252.4"/>
    <property type="gene ID" value="ENSACAG00000016517.4"/>
</dbReference>
<feature type="compositionally biased region" description="Pro residues" evidence="4">
    <location>
        <begin position="128"/>
        <end position="149"/>
    </location>
</feature>
<dbReference type="GO" id="GO:0006897">
    <property type="term" value="P:endocytosis"/>
    <property type="evidence" value="ECO:0007669"/>
    <property type="project" value="InterPro"/>
</dbReference>
<dbReference type="AlphaFoldDB" id="H9GNB5"/>
<dbReference type="GeneTree" id="ENSGT00390000009359"/>
<feature type="region of interest" description="Disordered" evidence="4">
    <location>
        <begin position="105"/>
        <end position="166"/>
    </location>
</feature>